<dbReference type="AlphaFoldDB" id="A0A7T4WCC3"/>
<name>A0A7T4WCC3_9PROT</name>
<organism evidence="1 2">
    <name type="scientific">Acidithiobacillus ferrivorans</name>
    <dbReference type="NCBI Taxonomy" id="160808"/>
    <lineage>
        <taxon>Bacteria</taxon>
        <taxon>Pseudomonadati</taxon>
        <taxon>Pseudomonadota</taxon>
        <taxon>Acidithiobacillia</taxon>
        <taxon>Acidithiobacillales</taxon>
        <taxon>Acidithiobacillaceae</taxon>
        <taxon>Acidithiobacillus</taxon>
    </lineage>
</organism>
<dbReference type="RefSeq" id="WP_198660187.1">
    <property type="nucleotide sequence ID" value="NZ_CP059488.1"/>
</dbReference>
<accession>A0A7T4WCC3</accession>
<dbReference type="Proteomes" id="UP000595420">
    <property type="component" value="Chromosome"/>
</dbReference>
<sequence length="46" mass="4868">MAKRWALWGLFAVLSVAALISSLGTAFQTLPLNPGKRLGNPPSQTS</sequence>
<protein>
    <submittedName>
        <fullName evidence="1">Uncharacterized protein</fullName>
    </submittedName>
</protein>
<proteinExistence type="predicted"/>
<dbReference type="EMBL" id="CP059488">
    <property type="protein sequence ID" value="QQD72006.1"/>
    <property type="molecule type" value="Genomic_DNA"/>
</dbReference>
<evidence type="ECO:0000313" key="2">
    <source>
        <dbReference type="Proteomes" id="UP000595420"/>
    </source>
</evidence>
<reference evidence="1 2" key="1">
    <citation type="submission" date="2020-07" db="EMBL/GenBank/DDBJ databases">
        <title>Complete genome sequence analysis of Acidithiobacillus ferrivorans XJFY6S-08 reveals extreme environmental adaptation to alpine acid mine drainage.</title>
        <authorList>
            <person name="Yan L."/>
            <person name="Ni Y."/>
        </authorList>
    </citation>
    <scope>NUCLEOTIDE SEQUENCE [LARGE SCALE GENOMIC DNA]</scope>
    <source>
        <strain evidence="1 2">XJFY6S-08</strain>
    </source>
</reference>
<evidence type="ECO:0000313" key="1">
    <source>
        <dbReference type="EMBL" id="QQD72006.1"/>
    </source>
</evidence>
<gene>
    <name evidence="1" type="ORF">H2515_11290</name>
</gene>